<reference evidence="2" key="2">
    <citation type="submission" date="2021-12" db="EMBL/GenBank/DDBJ databases">
        <title>Resequencing data analysis of finger millet.</title>
        <authorList>
            <person name="Hatakeyama M."/>
            <person name="Aluri S."/>
            <person name="Balachadran M.T."/>
            <person name="Sivarajan S.R."/>
            <person name="Poveda L."/>
            <person name="Shimizu-Inatsugi R."/>
            <person name="Schlapbach R."/>
            <person name="Sreeman S.M."/>
            <person name="Shimizu K.K."/>
        </authorList>
    </citation>
    <scope>NUCLEOTIDE SEQUENCE</scope>
</reference>
<proteinExistence type="predicted"/>
<evidence type="ECO:0000313" key="3">
    <source>
        <dbReference type="Proteomes" id="UP001054889"/>
    </source>
</evidence>
<dbReference type="Proteomes" id="UP001054889">
    <property type="component" value="Unassembled WGS sequence"/>
</dbReference>
<protein>
    <submittedName>
        <fullName evidence="2">Uncharacterized protein</fullName>
    </submittedName>
</protein>
<dbReference type="AlphaFoldDB" id="A0AAV5BSK8"/>
<reference evidence="2" key="1">
    <citation type="journal article" date="2018" name="DNA Res.">
        <title>Multiple hybrid de novo genome assembly of finger millet, an orphan allotetraploid crop.</title>
        <authorList>
            <person name="Hatakeyama M."/>
            <person name="Aluri S."/>
            <person name="Balachadran M.T."/>
            <person name="Sivarajan S.R."/>
            <person name="Patrignani A."/>
            <person name="Gruter S."/>
            <person name="Poveda L."/>
            <person name="Shimizu-Inatsugi R."/>
            <person name="Baeten J."/>
            <person name="Francoijs K.J."/>
            <person name="Nataraja K.N."/>
            <person name="Reddy Y.A.N."/>
            <person name="Phadnis S."/>
            <person name="Ravikumar R.L."/>
            <person name="Schlapbach R."/>
            <person name="Sreeman S.M."/>
            <person name="Shimizu K.K."/>
        </authorList>
    </citation>
    <scope>NUCLEOTIDE SEQUENCE</scope>
</reference>
<gene>
    <name evidence="2" type="primary">ga04761</name>
    <name evidence="2" type="ORF">PR202_ga04761</name>
</gene>
<evidence type="ECO:0000313" key="2">
    <source>
        <dbReference type="EMBL" id="GJM88670.1"/>
    </source>
</evidence>
<name>A0AAV5BSK8_ELECO</name>
<evidence type="ECO:0000256" key="1">
    <source>
        <dbReference type="SAM" id="MobiDB-lite"/>
    </source>
</evidence>
<feature type="region of interest" description="Disordered" evidence="1">
    <location>
        <begin position="16"/>
        <end position="45"/>
    </location>
</feature>
<sequence>MLRDVKYRKFIPGISKSQEFDTKPRHSKQRLSKSNSHSPASGNRKDLLSVRRFSMLPVIDFESDRTKALDLIDRLDDLKIQ</sequence>
<keyword evidence="3" id="KW-1185">Reference proteome</keyword>
<organism evidence="2 3">
    <name type="scientific">Eleusine coracana subsp. coracana</name>
    <dbReference type="NCBI Taxonomy" id="191504"/>
    <lineage>
        <taxon>Eukaryota</taxon>
        <taxon>Viridiplantae</taxon>
        <taxon>Streptophyta</taxon>
        <taxon>Embryophyta</taxon>
        <taxon>Tracheophyta</taxon>
        <taxon>Spermatophyta</taxon>
        <taxon>Magnoliopsida</taxon>
        <taxon>Liliopsida</taxon>
        <taxon>Poales</taxon>
        <taxon>Poaceae</taxon>
        <taxon>PACMAD clade</taxon>
        <taxon>Chloridoideae</taxon>
        <taxon>Cynodonteae</taxon>
        <taxon>Eleusininae</taxon>
        <taxon>Eleusine</taxon>
    </lineage>
</organism>
<dbReference type="EMBL" id="BQKI01000002">
    <property type="protein sequence ID" value="GJM88670.1"/>
    <property type="molecule type" value="Genomic_DNA"/>
</dbReference>
<comment type="caution">
    <text evidence="2">The sequence shown here is derived from an EMBL/GenBank/DDBJ whole genome shotgun (WGS) entry which is preliminary data.</text>
</comment>
<feature type="compositionally biased region" description="Polar residues" evidence="1">
    <location>
        <begin position="32"/>
        <end position="41"/>
    </location>
</feature>
<accession>A0AAV5BSK8</accession>